<reference evidence="1" key="2">
    <citation type="submission" date="2023-05" db="EMBL/GenBank/DDBJ databases">
        <authorList>
            <consortium name="Lawrence Berkeley National Laboratory"/>
            <person name="Steindorff A."/>
            <person name="Hensen N."/>
            <person name="Bonometti L."/>
            <person name="Westerberg I."/>
            <person name="Brannstrom I.O."/>
            <person name="Guillou S."/>
            <person name="Cros-Aarteil S."/>
            <person name="Calhoun S."/>
            <person name="Haridas S."/>
            <person name="Kuo A."/>
            <person name="Mondo S."/>
            <person name="Pangilinan J."/>
            <person name="Riley R."/>
            <person name="Labutti K."/>
            <person name="Andreopoulos B."/>
            <person name="Lipzen A."/>
            <person name="Chen C."/>
            <person name="Yanf M."/>
            <person name="Daum C."/>
            <person name="Ng V."/>
            <person name="Clum A."/>
            <person name="Ohm R."/>
            <person name="Martin F."/>
            <person name="Silar P."/>
            <person name="Natvig D."/>
            <person name="Lalanne C."/>
            <person name="Gautier V."/>
            <person name="Ament-Velasquez S.L."/>
            <person name="Kruys A."/>
            <person name="Hutchinson M.I."/>
            <person name="Powell A.J."/>
            <person name="Barry K."/>
            <person name="Miller A.N."/>
            <person name="Grigoriev I.V."/>
            <person name="Debuchy R."/>
            <person name="Gladieux P."/>
            <person name="Thoren M.H."/>
            <person name="Johannesson H."/>
        </authorList>
    </citation>
    <scope>NUCLEOTIDE SEQUENCE</scope>
    <source>
        <strain evidence="1">PSN243</strain>
    </source>
</reference>
<evidence type="ECO:0000313" key="2">
    <source>
        <dbReference type="Proteomes" id="UP001321760"/>
    </source>
</evidence>
<dbReference type="EMBL" id="MU865972">
    <property type="protein sequence ID" value="KAK4444829.1"/>
    <property type="molecule type" value="Genomic_DNA"/>
</dbReference>
<protein>
    <submittedName>
        <fullName evidence="1">Uncharacterized protein</fullName>
    </submittedName>
</protein>
<keyword evidence="2" id="KW-1185">Reference proteome</keyword>
<organism evidence="1 2">
    <name type="scientific">Podospora aff. communis PSN243</name>
    <dbReference type="NCBI Taxonomy" id="3040156"/>
    <lineage>
        <taxon>Eukaryota</taxon>
        <taxon>Fungi</taxon>
        <taxon>Dikarya</taxon>
        <taxon>Ascomycota</taxon>
        <taxon>Pezizomycotina</taxon>
        <taxon>Sordariomycetes</taxon>
        <taxon>Sordariomycetidae</taxon>
        <taxon>Sordariales</taxon>
        <taxon>Podosporaceae</taxon>
        <taxon>Podospora</taxon>
    </lineage>
</organism>
<name>A0AAV9G7Q0_9PEZI</name>
<comment type="caution">
    <text evidence="1">The sequence shown here is derived from an EMBL/GenBank/DDBJ whole genome shotgun (WGS) entry which is preliminary data.</text>
</comment>
<evidence type="ECO:0000313" key="1">
    <source>
        <dbReference type="EMBL" id="KAK4444829.1"/>
    </source>
</evidence>
<gene>
    <name evidence="1" type="ORF">QBC34DRAFT_178926</name>
</gene>
<proteinExistence type="predicted"/>
<accession>A0AAV9G7Q0</accession>
<dbReference type="AlphaFoldDB" id="A0AAV9G7Q0"/>
<dbReference type="Proteomes" id="UP001321760">
    <property type="component" value="Unassembled WGS sequence"/>
</dbReference>
<reference evidence="1" key="1">
    <citation type="journal article" date="2023" name="Mol. Phylogenet. Evol.">
        <title>Genome-scale phylogeny and comparative genomics of the fungal order Sordariales.</title>
        <authorList>
            <person name="Hensen N."/>
            <person name="Bonometti L."/>
            <person name="Westerberg I."/>
            <person name="Brannstrom I.O."/>
            <person name="Guillou S."/>
            <person name="Cros-Aarteil S."/>
            <person name="Calhoun S."/>
            <person name="Haridas S."/>
            <person name="Kuo A."/>
            <person name="Mondo S."/>
            <person name="Pangilinan J."/>
            <person name="Riley R."/>
            <person name="LaButti K."/>
            <person name="Andreopoulos B."/>
            <person name="Lipzen A."/>
            <person name="Chen C."/>
            <person name="Yan M."/>
            <person name="Daum C."/>
            <person name="Ng V."/>
            <person name="Clum A."/>
            <person name="Steindorff A."/>
            <person name="Ohm R.A."/>
            <person name="Martin F."/>
            <person name="Silar P."/>
            <person name="Natvig D.O."/>
            <person name="Lalanne C."/>
            <person name="Gautier V."/>
            <person name="Ament-Velasquez S.L."/>
            <person name="Kruys A."/>
            <person name="Hutchinson M.I."/>
            <person name="Powell A.J."/>
            <person name="Barry K."/>
            <person name="Miller A.N."/>
            <person name="Grigoriev I.V."/>
            <person name="Debuchy R."/>
            <person name="Gladieux P."/>
            <person name="Hiltunen Thoren M."/>
            <person name="Johannesson H."/>
        </authorList>
    </citation>
    <scope>NUCLEOTIDE SEQUENCE</scope>
    <source>
        <strain evidence="1">PSN243</strain>
    </source>
</reference>
<sequence>MSLVSVCMRALSLYDSRSACGLKKRASTIEVLNKKTLPGQKVASPTAHFFLSRRQRCGASKSLPPELQALADANQGFLFSVASSRRGDGVLPHMEHAMVNEAGKRVWSSSAAVLESLVAASWLLASEPFAVLFRGREAAPHRSWVPGIPTRSADITSLYWISKERTARPAATPHARDLSVQDPRYCKARHEADCREALPATPNFPCYGT</sequence>